<name>A0A7K0EUP2_9BACT</name>
<dbReference type="CDD" id="cd03811">
    <property type="entry name" value="GT4_GT28_WabH-like"/>
    <property type="match status" value="1"/>
</dbReference>
<protein>
    <submittedName>
        <fullName evidence="2">Glycosyltransferase</fullName>
    </submittedName>
</protein>
<sequence>MKIVHLNFSLEFGGTETMLVDIVNEQCQHAEIYLIILNDVYNISLVEKIDSRVHLIRIGRPAGSRNPYYLLKLNYVIRRLKPSCIHCHNELLGRLLFRLPNNYLTVHDTRVPTANFGGFSKLFAISRSVQQDIKQRTGLDSALVYNGIPVRSIRSKEGNDPTIPFRVVQISRLIHEKKGQHVLLQAVSQLIHSPEAPNIQVDLIGTGQSLAELTGLVADLKLEKHVAFLGPRDRSYVHEHLREYHLLVQPSFFEGFGLTVAEAMAAGVPVLVSDIEGPLELTNRDEFGSVFSVGDVSDCAKRIREIIENYATSAFQEKITNARSRVRERFDVRRTAHEYLTAYEIN</sequence>
<dbReference type="RefSeq" id="WP_154178903.1">
    <property type="nucleotide sequence ID" value="NZ_WJXZ01000015.1"/>
</dbReference>
<evidence type="ECO:0000313" key="2">
    <source>
        <dbReference type="EMBL" id="MRS65533.1"/>
    </source>
</evidence>
<dbReference type="GO" id="GO:0016757">
    <property type="term" value="F:glycosyltransferase activity"/>
    <property type="evidence" value="ECO:0007669"/>
    <property type="project" value="InterPro"/>
</dbReference>
<accession>A0A7K0EUP2</accession>
<dbReference type="PANTHER" id="PTHR12526:SF630">
    <property type="entry name" value="GLYCOSYLTRANSFERASE"/>
    <property type="match status" value="1"/>
</dbReference>
<dbReference type="AlphaFoldDB" id="A0A7K0EUP2"/>
<reference evidence="2 3" key="1">
    <citation type="journal article" date="2018" name="Antonie Van Leeuwenhoek">
        <title>Larkinella terrae sp. nov., isolated from soil on Jeju Island, South Korea.</title>
        <authorList>
            <person name="Ten L.N."/>
            <person name="Jeon J."/>
            <person name="Park S.J."/>
            <person name="Park S."/>
            <person name="Lee S.Y."/>
            <person name="Kim M.K."/>
            <person name="Jung H.Y."/>
        </authorList>
    </citation>
    <scope>NUCLEOTIDE SEQUENCE [LARGE SCALE GENOMIC DNA]</scope>
    <source>
        <strain evidence="2 3">KCTC 52001</strain>
    </source>
</reference>
<feature type="domain" description="Glycosyl transferase family 1" evidence="1">
    <location>
        <begin position="163"/>
        <end position="314"/>
    </location>
</feature>
<dbReference type="PANTHER" id="PTHR12526">
    <property type="entry name" value="GLYCOSYLTRANSFERASE"/>
    <property type="match status" value="1"/>
</dbReference>
<dbReference type="Proteomes" id="UP000441754">
    <property type="component" value="Unassembled WGS sequence"/>
</dbReference>
<dbReference type="SUPFAM" id="SSF53756">
    <property type="entry name" value="UDP-Glycosyltransferase/glycogen phosphorylase"/>
    <property type="match status" value="1"/>
</dbReference>
<evidence type="ECO:0000259" key="1">
    <source>
        <dbReference type="Pfam" id="PF00534"/>
    </source>
</evidence>
<dbReference type="OrthoDB" id="9792322at2"/>
<dbReference type="Pfam" id="PF00534">
    <property type="entry name" value="Glycos_transf_1"/>
    <property type="match status" value="1"/>
</dbReference>
<organism evidence="2 3">
    <name type="scientific">Larkinella terrae</name>
    <dbReference type="NCBI Taxonomy" id="2025311"/>
    <lineage>
        <taxon>Bacteria</taxon>
        <taxon>Pseudomonadati</taxon>
        <taxon>Bacteroidota</taxon>
        <taxon>Cytophagia</taxon>
        <taxon>Cytophagales</taxon>
        <taxon>Spirosomataceae</taxon>
        <taxon>Larkinella</taxon>
    </lineage>
</organism>
<gene>
    <name evidence="2" type="ORF">GJJ30_29855</name>
</gene>
<keyword evidence="3" id="KW-1185">Reference proteome</keyword>
<evidence type="ECO:0000313" key="3">
    <source>
        <dbReference type="Proteomes" id="UP000441754"/>
    </source>
</evidence>
<dbReference type="EMBL" id="WJXZ01000015">
    <property type="protein sequence ID" value="MRS65533.1"/>
    <property type="molecule type" value="Genomic_DNA"/>
</dbReference>
<dbReference type="InterPro" id="IPR001296">
    <property type="entry name" value="Glyco_trans_1"/>
</dbReference>
<keyword evidence="2" id="KW-0808">Transferase</keyword>
<dbReference type="Gene3D" id="3.40.50.2000">
    <property type="entry name" value="Glycogen Phosphorylase B"/>
    <property type="match status" value="2"/>
</dbReference>
<proteinExistence type="predicted"/>
<comment type="caution">
    <text evidence="2">The sequence shown here is derived from an EMBL/GenBank/DDBJ whole genome shotgun (WGS) entry which is preliminary data.</text>
</comment>